<name>A0A1G6HN18_9BACL</name>
<dbReference type="RefSeq" id="WP_176757728.1">
    <property type="nucleotide sequence ID" value="NZ_FMZA01000001.1"/>
</dbReference>
<evidence type="ECO:0000313" key="1">
    <source>
        <dbReference type="EMBL" id="SDB95640.1"/>
    </source>
</evidence>
<dbReference type="AlphaFoldDB" id="A0A1G6HN18"/>
<organism evidence="1 2">
    <name type="scientific">Melghirimyces thermohalophilus</name>
    <dbReference type="NCBI Taxonomy" id="1236220"/>
    <lineage>
        <taxon>Bacteria</taxon>
        <taxon>Bacillati</taxon>
        <taxon>Bacillota</taxon>
        <taxon>Bacilli</taxon>
        <taxon>Bacillales</taxon>
        <taxon>Thermoactinomycetaceae</taxon>
        <taxon>Melghirimyces</taxon>
    </lineage>
</organism>
<sequence length="57" mass="6521">MRQDNPSYRLVNLKDRNDVLDRITRAEQELNQLMDGQVALIAYVKDEEKSTGANNNG</sequence>
<gene>
    <name evidence="1" type="ORF">SAMN04488112_101101</name>
</gene>
<accession>A0A1G6HN18</accession>
<proteinExistence type="predicted"/>
<reference evidence="1 2" key="1">
    <citation type="submission" date="2016-10" db="EMBL/GenBank/DDBJ databases">
        <authorList>
            <person name="de Groot N.N."/>
        </authorList>
    </citation>
    <scope>NUCLEOTIDE SEQUENCE [LARGE SCALE GENOMIC DNA]</scope>
    <source>
        <strain evidence="1 2">DSM 45514</strain>
    </source>
</reference>
<protein>
    <submittedName>
        <fullName evidence="1">Uncharacterized protein</fullName>
    </submittedName>
</protein>
<dbReference type="STRING" id="1236220.SAMN04488112_101101"/>
<dbReference type="EMBL" id="FMZA01000001">
    <property type="protein sequence ID" value="SDB95640.1"/>
    <property type="molecule type" value="Genomic_DNA"/>
</dbReference>
<dbReference type="Proteomes" id="UP000199387">
    <property type="component" value="Unassembled WGS sequence"/>
</dbReference>
<evidence type="ECO:0000313" key="2">
    <source>
        <dbReference type="Proteomes" id="UP000199387"/>
    </source>
</evidence>
<keyword evidence="2" id="KW-1185">Reference proteome</keyword>